<evidence type="ECO:0000256" key="5">
    <source>
        <dbReference type="SAM" id="Phobius"/>
    </source>
</evidence>
<comment type="subcellular location">
    <subcellularLocation>
        <location evidence="1">Membrane</location>
        <topology evidence="1">Multi-pass membrane protein</topology>
    </subcellularLocation>
</comment>
<evidence type="ECO:0000313" key="7">
    <source>
        <dbReference type="Proteomes" id="UP000198824"/>
    </source>
</evidence>
<keyword evidence="2 5" id="KW-0812">Transmembrane</keyword>
<evidence type="ECO:0000256" key="3">
    <source>
        <dbReference type="ARBA" id="ARBA00022989"/>
    </source>
</evidence>
<evidence type="ECO:0000313" key="6">
    <source>
        <dbReference type="EMBL" id="SFS03069.1"/>
    </source>
</evidence>
<dbReference type="AlphaFoldDB" id="A0A1I6LHZ1"/>
<dbReference type="EMBL" id="FOZG01000002">
    <property type="protein sequence ID" value="SFS03069.1"/>
    <property type="molecule type" value="Genomic_DNA"/>
</dbReference>
<dbReference type="Pfam" id="PF13564">
    <property type="entry name" value="DoxX_2"/>
    <property type="match status" value="1"/>
</dbReference>
<keyword evidence="3 5" id="KW-1133">Transmembrane helix</keyword>
<keyword evidence="7" id="KW-1185">Reference proteome</keyword>
<dbReference type="Proteomes" id="UP000198824">
    <property type="component" value="Unassembled WGS sequence"/>
</dbReference>
<sequence>MTAQPAARLSRGVIAGRVLSGIAILFLAMDAGGKLIAPAAMIANSPPLGLPAEIGFYRLLGLILAACTLLYTWPRTAVLGAVLLTGYLGGAIACHLRVGNPLVSHTLFGLYLGAIVWGGLLLRRPALRAVFMGDAR</sequence>
<dbReference type="STRING" id="1166337.SAMN05192580_2760"/>
<feature type="transmembrane region" description="Helical" evidence="5">
    <location>
        <begin position="54"/>
        <end position="71"/>
    </location>
</feature>
<gene>
    <name evidence="6" type="ORF">SAMN05192580_2760</name>
</gene>
<feature type="transmembrane region" description="Helical" evidence="5">
    <location>
        <begin position="104"/>
        <end position="122"/>
    </location>
</feature>
<organism evidence="6 7">
    <name type="scientific">Sphingomonas jatrophae</name>
    <dbReference type="NCBI Taxonomy" id="1166337"/>
    <lineage>
        <taxon>Bacteria</taxon>
        <taxon>Pseudomonadati</taxon>
        <taxon>Pseudomonadota</taxon>
        <taxon>Alphaproteobacteria</taxon>
        <taxon>Sphingomonadales</taxon>
        <taxon>Sphingomonadaceae</taxon>
        <taxon>Sphingomonas</taxon>
    </lineage>
</organism>
<evidence type="ECO:0000256" key="4">
    <source>
        <dbReference type="ARBA" id="ARBA00023136"/>
    </source>
</evidence>
<proteinExistence type="predicted"/>
<keyword evidence="4 5" id="KW-0472">Membrane</keyword>
<dbReference type="OrthoDB" id="9811373at2"/>
<dbReference type="InterPro" id="IPR032808">
    <property type="entry name" value="DoxX"/>
</dbReference>
<accession>A0A1I6LHZ1</accession>
<dbReference type="GO" id="GO:0016020">
    <property type="term" value="C:membrane"/>
    <property type="evidence" value="ECO:0007669"/>
    <property type="project" value="UniProtKB-SubCell"/>
</dbReference>
<feature type="transmembrane region" description="Helical" evidence="5">
    <location>
        <begin position="78"/>
        <end position="98"/>
    </location>
</feature>
<name>A0A1I6LHZ1_9SPHN</name>
<reference evidence="6 7" key="1">
    <citation type="submission" date="2016-10" db="EMBL/GenBank/DDBJ databases">
        <authorList>
            <person name="de Groot N.N."/>
        </authorList>
    </citation>
    <scope>NUCLEOTIDE SEQUENCE [LARGE SCALE GENOMIC DNA]</scope>
    <source>
        <strain evidence="6 7">S5-249</strain>
    </source>
</reference>
<protein>
    <submittedName>
        <fullName evidence="6">DoxX-like family protein</fullName>
    </submittedName>
</protein>
<feature type="transmembrane region" description="Helical" evidence="5">
    <location>
        <begin position="18"/>
        <end position="42"/>
    </location>
</feature>
<evidence type="ECO:0000256" key="2">
    <source>
        <dbReference type="ARBA" id="ARBA00022692"/>
    </source>
</evidence>
<evidence type="ECO:0000256" key="1">
    <source>
        <dbReference type="ARBA" id="ARBA00004141"/>
    </source>
</evidence>